<dbReference type="Gene3D" id="3.90.640.10">
    <property type="entry name" value="Actin, Chain A, domain 4"/>
    <property type="match status" value="1"/>
</dbReference>
<dbReference type="GO" id="GO:0005524">
    <property type="term" value="F:ATP binding"/>
    <property type="evidence" value="ECO:0007669"/>
    <property type="project" value="UniProtKB-KW"/>
</dbReference>
<dbReference type="PRINTS" id="PR00301">
    <property type="entry name" value="HEATSHOCK70"/>
</dbReference>
<dbReference type="InterPro" id="IPR013126">
    <property type="entry name" value="Hsp_70_fam"/>
</dbReference>
<keyword evidence="1" id="KW-0547">Nucleotide-binding</keyword>
<dbReference type="Pfam" id="PF00012">
    <property type="entry name" value="HSP70"/>
    <property type="match status" value="1"/>
</dbReference>
<protein>
    <recommendedName>
        <fullName evidence="10">Hsp70 protein</fullName>
    </recommendedName>
</protein>
<dbReference type="RefSeq" id="WP_188990459.1">
    <property type="nucleotide sequence ID" value="NZ_BAAAHC010000003.1"/>
</dbReference>
<reference evidence="6" key="4">
    <citation type="submission" date="2023-12" db="EMBL/GenBank/DDBJ databases">
        <authorList>
            <person name="Sun Q."/>
            <person name="Inoue M."/>
        </authorList>
    </citation>
    <scope>NUCLEOTIDE SEQUENCE</scope>
    <source>
        <strain evidence="6">JCM 10664</strain>
    </source>
</reference>
<keyword evidence="2" id="KW-0067">ATP-binding</keyword>
<evidence type="ECO:0000256" key="3">
    <source>
        <dbReference type="ARBA" id="ARBA00023186"/>
    </source>
</evidence>
<dbReference type="EMBL" id="BMMT01000018">
    <property type="protein sequence ID" value="GGJ00978.1"/>
    <property type="molecule type" value="Genomic_DNA"/>
</dbReference>
<sequence>MPYVLGIHLGATATTAALARRDGGQWAAAAPVPLAGGPVVPTVLCKVQDGSFVAGEAARRQEISHHEWVARGFTRRLGEDAPLLVGREFVSAQRLVATMVEWVADAVANRQGHPPEHIAVAHSATWGPHRVHLVHQALAQLGLTDVTMLPEPMAVALDYAAKQRVAEHDAIVVANIGGSSFDATVLRRRESGFEVVGSPLNSEHPSGQDLDDEIFAAVRAEFGDALDALDLSDLTQRAALAQLRAECVRAKEVLSHQPGVQIRVELPGLRTEFALSRARYEQLTRPHLERVPELILQAVQSASLTPEDVSAFVLAGGTARTPLLRHLVAERLQRPPLVDVAPELAAASGAAAAAVQVVSTDTDQSALAETSVLVRIEGPDEFDDAEADLPDAPRPPVEVEPLPLEPPDEDRARLIKIIKLSVAAVLIIGGLLLTYLWPNASIGGVLSAFQHIRH</sequence>
<dbReference type="EMBL" id="BAAAHC010000003">
    <property type="protein sequence ID" value="GAA0510003.1"/>
    <property type="molecule type" value="Genomic_DNA"/>
</dbReference>
<dbReference type="SUPFAM" id="SSF53067">
    <property type="entry name" value="Actin-like ATPase domain"/>
    <property type="match status" value="2"/>
</dbReference>
<reference evidence="6 9" key="2">
    <citation type="journal article" date="2019" name="Int. J. Syst. Evol. Microbiol.">
        <title>The Global Catalogue of Microorganisms (GCM) 10K type strain sequencing project: providing services to taxonomists for standard genome sequencing and annotation.</title>
        <authorList>
            <consortium name="The Broad Institute Genomics Platform"/>
            <consortium name="The Broad Institute Genome Sequencing Center for Infectious Disease"/>
            <person name="Wu L."/>
            <person name="Ma J."/>
        </authorList>
    </citation>
    <scope>NUCLEOTIDE SEQUENCE [LARGE SCALE GENOMIC DNA]</scope>
    <source>
        <strain evidence="6 9">JCM 10664</strain>
    </source>
</reference>
<evidence type="ECO:0000256" key="1">
    <source>
        <dbReference type="ARBA" id="ARBA00022741"/>
    </source>
</evidence>
<dbReference type="InterPro" id="IPR043129">
    <property type="entry name" value="ATPase_NBD"/>
</dbReference>
<reference evidence="7" key="3">
    <citation type="submission" date="2020-09" db="EMBL/GenBank/DDBJ databases">
        <authorList>
            <person name="Sun Q."/>
            <person name="Zhou Y."/>
        </authorList>
    </citation>
    <scope>NUCLEOTIDE SEQUENCE</scope>
    <source>
        <strain evidence="7">CGMCC 4.7206</strain>
    </source>
</reference>
<dbReference type="PANTHER" id="PTHR45639">
    <property type="entry name" value="HSC70CB, ISOFORM G-RELATED"/>
    <property type="match status" value="1"/>
</dbReference>
<evidence type="ECO:0000313" key="9">
    <source>
        <dbReference type="Proteomes" id="UP001500220"/>
    </source>
</evidence>
<dbReference type="AlphaFoldDB" id="A0A917K6M2"/>
<keyword evidence="9" id="KW-1185">Reference proteome</keyword>
<feature type="region of interest" description="Disordered" evidence="4">
    <location>
        <begin position="383"/>
        <end position="405"/>
    </location>
</feature>
<feature type="transmembrane region" description="Helical" evidence="5">
    <location>
        <begin position="417"/>
        <end position="437"/>
    </location>
</feature>
<dbReference type="Proteomes" id="UP001500220">
    <property type="component" value="Unassembled WGS sequence"/>
</dbReference>
<keyword evidence="3" id="KW-0143">Chaperone</keyword>
<evidence type="ECO:0000313" key="6">
    <source>
        <dbReference type="EMBL" id="GAA0510003.1"/>
    </source>
</evidence>
<organism evidence="7 8">
    <name type="scientific">Saccharopolyspora thermophila</name>
    <dbReference type="NCBI Taxonomy" id="89367"/>
    <lineage>
        <taxon>Bacteria</taxon>
        <taxon>Bacillati</taxon>
        <taxon>Actinomycetota</taxon>
        <taxon>Actinomycetes</taxon>
        <taxon>Pseudonocardiales</taxon>
        <taxon>Pseudonocardiaceae</taxon>
        <taxon>Saccharopolyspora</taxon>
    </lineage>
</organism>
<name>A0A917K6M2_9PSEU</name>
<keyword evidence="5" id="KW-0812">Transmembrane</keyword>
<accession>A0A917K6M2</accession>
<evidence type="ECO:0000256" key="2">
    <source>
        <dbReference type="ARBA" id="ARBA00022840"/>
    </source>
</evidence>
<dbReference type="Proteomes" id="UP000597989">
    <property type="component" value="Unassembled WGS sequence"/>
</dbReference>
<reference evidence="7 8" key="1">
    <citation type="journal article" date="2014" name="Int. J. Syst. Evol. Microbiol.">
        <title>Complete genome sequence of Corynebacterium casei LMG S-19264T (=DSM 44701T), isolated from a smear-ripened cheese.</title>
        <authorList>
            <consortium name="US DOE Joint Genome Institute (JGI-PGF)"/>
            <person name="Walter F."/>
            <person name="Albersmeier A."/>
            <person name="Kalinowski J."/>
            <person name="Ruckert C."/>
        </authorList>
    </citation>
    <scope>NUCLEOTIDE SEQUENCE [LARGE SCALE GENOMIC DNA]</scope>
    <source>
        <strain evidence="7 8">CGMCC 4.7206</strain>
    </source>
</reference>
<keyword evidence="5" id="KW-1133">Transmembrane helix</keyword>
<evidence type="ECO:0000256" key="4">
    <source>
        <dbReference type="SAM" id="MobiDB-lite"/>
    </source>
</evidence>
<evidence type="ECO:0000256" key="5">
    <source>
        <dbReference type="SAM" id="Phobius"/>
    </source>
</evidence>
<dbReference type="GO" id="GO:0140662">
    <property type="term" value="F:ATP-dependent protein folding chaperone"/>
    <property type="evidence" value="ECO:0007669"/>
    <property type="project" value="InterPro"/>
</dbReference>
<dbReference type="Gene3D" id="3.30.420.40">
    <property type="match status" value="2"/>
</dbReference>
<gene>
    <name evidence="6" type="ORF">GCM10009545_10180</name>
    <name evidence="7" type="ORF">GCM10011581_42700</name>
</gene>
<evidence type="ECO:0000313" key="7">
    <source>
        <dbReference type="EMBL" id="GGJ00978.1"/>
    </source>
</evidence>
<evidence type="ECO:0008006" key="10">
    <source>
        <dbReference type="Google" id="ProtNLM"/>
    </source>
</evidence>
<comment type="caution">
    <text evidence="7">The sequence shown here is derived from an EMBL/GenBank/DDBJ whole genome shotgun (WGS) entry which is preliminary data.</text>
</comment>
<keyword evidence="5" id="KW-0472">Membrane</keyword>
<evidence type="ECO:0000313" key="8">
    <source>
        <dbReference type="Proteomes" id="UP000597989"/>
    </source>
</evidence>
<proteinExistence type="predicted"/>